<proteinExistence type="predicted"/>
<evidence type="ECO:0000313" key="2">
    <source>
        <dbReference type="Proteomes" id="UP000219775"/>
    </source>
</evidence>
<dbReference type="AlphaFoldDB" id="A0A2A8BYL2"/>
<evidence type="ECO:0000313" key="1">
    <source>
        <dbReference type="EMBL" id="PEM65338.1"/>
    </source>
</evidence>
<dbReference type="Proteomes" id="UP000219775">
    <property type="component" value="Unassembled WGS sequence"/>
</dbReference>
<protein>
    <recommendedName>
        <fullName evidence="3">Phage tail assembly protein</fullName>
    </recommendedName>
</protein>
<sequence length="97" mass="10800">MANTHKGIVEIELDKKRNLHYTLNALAEIEDKLGIQLQDMASIKLGMKNIRSILWAGLLHEDAELTEEQVGSFVDMTNFADVQAKVNEAFSGGKTKN</sequence>
<gene>
    <name evidence="1" type="ORF">CN613_25690</name>
</gene>
<reference evidence="1 2" key="1">
    <citation type="submission" date="2017-09" db="EMBL/GenBank/DDBJ databases">
        <title>Large-scale bioinformatics analysis of Bacillus genomes uncovers conserved roles of natural products in bacterial physiology.</title>
        <authorList>
            <consortium name="Agbiome Team Llc"/>
            <person name="Bleich R.M."/>
            <person name="Grubbs K.J."/>
            <person name="Santa Maria K.C."/>
            <person name="Allen S.E."/>
            <person name="Farag S."/>
            <person name="Shank E.A."/>
            <person name="Bowers A."/>
        </authorList>
    </citation>
    <scope>NUCLEOTIDE SEQUENCE [LARGE SCALE GENOMIC DNA]</scope>
    <source>
        <strain evidence="1 2">AFS009893</strain>
    </source>
</reference>
<accession>A0A2A8BYL2</accession>
<dbReference type="RefSeq" id="WP_098129105.1">
    <property type="nucleotide sequence ID" value="NZ_NUDP01000117.1"/>
</dbReference>
<evidence type="ECO:0008006" key="3">
    <source>
        <dbReference type="Google" id="ProtNLM"/>
    </source>
</evidence>
<comment type="caution">
    <text evidence="1">The sequence shown here is derived from an EMBL/GenBank/DDBJ whole genome shotgun (WGS) entry which is preliminary data.</text>
</comment>
<organism evidence="1 2">
    <name type="scientific">Bacillus pseudomycoides</name>
    <dbReference type="NCBI Taxonomy" id="64104"/>
    <lineage>
        <taxon>Bacteria</taxon>
        <taxon>Bacillati</taxon>
        <taxon>Bacillota</taxon>
        <taxon>Bacilli</taxon>
        <taxon>Bacillales</taxon>
        <taxon>Bacillaceae</taxon>
        <taxon>Bacillus</taxon>
        <taxon>Bacillus cereus group</taxon>
    </lineage>
</organism>
<dbReference type="EMBL" id="NUDP01000117">
    <property type="protein sequence ID" value="PEM65338.1"/>
    <property type="molecule type" value="Genomic_DNA"/>
</dbReference>
<name>A0A2A8BYL2_9BACI</name>